<feature type="transmembrane region" description="Helical" evidence="1">
    <location>
        <begin position="186"/>
        <end position="204"/>
    </location>
</feature>
<evidence type="ECO:0008006" key="4">
    <source>
        <dbReference type="Google" id="ProtNLM"/>
    </source>
</evidence>
<keyword evidence="3" id="KW-1185">Reference proteome</keyword>
<organism evidence="2 3">
    <name type="scientific">Mariniphaga anaerophila</name>
    <dbReference type="NCBI Taxonomy" id="1484053"/>
    <lineage>
        <taxon>Bacteria</taxon>
        <taxon>Pseudomonadati</taxon>
        <taxon>Bacteroidota</taxon>
        <taxon>Bacteroidia</taxon>
        <taxon>Marinilabiliales</taxon>
        <taxon>Prolixibacteraceae</taxon>
        <taxon>Mariniphaga</taxon>
    </lineage>
</organism>
<feature type="transmembrane region" description="Helical" evidence="1">
    <location>
        <begin position="6"/>
        <end position="25"/>
    </location>
</feature>
<keyword evidence="1" id="KW-1133">Transmembrane helix</keyword>
<feature type="transmembrane region" description="Helical" evidence="1">
    <location>
        <begin position="124"/>
        <end position="148"/>
    </location>
</feature>
<dbReference type="EMBL" id="FQUM01000003">
    <property type="protein sequence ID" value="SHF04992.1"/>
    <property type="molecule type" value="Genomic_DNA"/>
</dbReference>
<proteinExistence type="predicted"/>
<dbReference type="STRING" id="1484053.SAMN05444274_103350"/>
<keyword evidence="1" id="KW-0812">Transmembrane</keyword>
<dbReference type="Proteomes" id="UP000184164">
    <property type="component" value="Unassembled WGS sequence"/>
</dbReference>
<evidence type="ECO:0000313" key="3">
    <source>
        <dbReference type="Proteomes" id="UP000184164"/>
    </source>
</evidence>
<feature type="transmembrane region" description="Helical" evidence="1">
    <location>
        <begin position="92"/>
        <end position="112"/>
    </location>
</feature>
<feature type="transmembrane region" description="Helical" evidence="1">
    <location>
        <begin position="61"/>
        <end position="80"/>
    </location>
</feature>
<dbReference type="AlphaFoldDB" id="A0A1M4YHK8"/>
<gene>
    <name evidence="2" type="ORF">SAMN05444274_103350</name>
</gene>
<sequence length="205" mass="23407">MKTIFIKLGILLVGFVYAGVLPYAVKKSIQHINFDLKKYTLSFLSNKKLYGKMYVRGYKHLLFAIAVLNYLFFWLLTQFYDLGENERLMRQIDYSFAFLTLLAFVPHNIYPYSRKHLKTSIQRLTHNLLAGVVFLTLPALVIMFQTALLPDMHFLGVSGLIIIGGTVLVTLASVLRNGVTGVTEMLFINGISIWSIFITILTFVR</sequence>
<keyword evidence="1" id="KW-0472">Membrane</keyword>
<dbReference type="RefSeq" id="WP_073000453.1">
    <property type="nucleotide sequence ID" value="NZ_FQUM01000003.1"/>
</dbReference>
<evidence type="ECO:0000256" key="1">
    <source>
        <dbReference type="SAM" id="Phobius"/>
    </source>
</evidence>
<feature type="transmembrane region" description="Helical" evidence="1">
    <location>
        <begin position="154"/>
        <end position="174"/>
    </location>
</feature>
<dbReference type="OrthoDB" id="1433689at2"/>
<accession>A0A1M4YHK8</accession>
<reference evidence="2 3" key="1">
    <citation type="submission" date="2016-11" db="EMBL/GenBank/DDBJ databases">
        <authorList>
            <person name="Jaros S."/>
            <person name="Januszkiewicz K."/>
            <person name="Wedrychowicz H."/>
        </authorList>
    </citation>
    <scope>NUCLEOTIDE SEQUENCE [LARGE SCALE GENOMIC DNA]</scope>
    <source>
        <strain evidence="2 3">DSM 26910</strain>
    </source>
</reference>
<name>A0A1M4YHK8_9BACT</name>
<protein>
    <recommendedName>
        <fullName evidence="4">DUF998 domain-containing protein</fullName>
    </recommendedName>
</protein>
<evidence type="ECO:0000313" key="2">
    <source>
        <dbReference type="EMBL" id="SHF04992.1"/>
    </source>
</evidence>